<dbReference type="PANTHER" id="PTHR47200:SF2">
    <property type="entry name" value="THYLAKOID LUMENAL 15 KDA PROTEIN 1, CHLOROPLASTIC"/>
    <property type="match status" value="1"/>
</dbReference>
<evidence type="ECO:0000313" key="3">
    <source>
        <dbReference type="EMBL" id="CAE0624270.1"/>
    </source>
</evidence>
<sequence>MQFYSVVLLLLAVTGVCVAFQTKPLLSTTRSNHQNNNNAPLKLLAQNKDFLEKQKAVLGSIAFAAVLTSASFFVTPGVANAISGGGLDYASQDIRTMDFSKKKLNEKDFSGSNAIACQFTGSSLRGARFFKADLERADYTGADLTGASFEGANLKDTILKDTVLEGAYFSETVELAADIRGADFTDANIRKDIVDKLCQRPDAEGENPRTGVDTRDSLLCG</sequence>
<dbReference type="InterPro" id="IPR044213">
    <property type="entry name" value="At2g44920-like"/>
</dbReference>
<reference evidence="3" key="1">
    <citation type="submission" date="2021-01" db="EMBL/GenBank/DDBJ databases">
        <authorList>
            <person name="Corre E."/>
            <person name="Pelletier E."/>
            <person name="Niang G."/>
            <person name="Scheremetjew M."/>
            <person name="Finn R."/>
            <person name="Kale V."/>
            <person name="Holt S."/>
            <person name="Cochrane G."/>
            <person name="Meng A."/>
            <person name="Brown T."/>
            <person name="Cohen L."/>
        </authorList>
    </citation>
    <scope>NUCLEOTIDE SEQUENCE</scope>
    <source>
        <strain evidence="3">CCMP3107</strain>
    </source>
</reference>
<dbReference type="Gene3D" id="2.160.20.80">
    <property type="entry name" value="E3 ubiquitin-protein ligase SopA"/>
    <property type="match status" value="1"/>
</dbReference>
<dbReference type="Pfam" id="PF00805">
    <property type="entry name" value="Pentapeptide"/>
    <property type="match status" value="1"/>
</dbReference>
<feature type="region of interest" description="Disordered" evidence="1">
    <location>
        <begin position="201"/>
        <end position="221"/>
    </location>
</feature>
<organism evidence="3">
    <name type="scientific">Heterosigma akashiwo</name>
    <name type="common">Chromophytic alga</name>
    <name type="synonym">Heterosigma carterae</name>
    <dbReference type="NCBI Taxonomy" id="2829"/>
    <lineage>
        <taxon>Eukaryota</taxon>
        <taxon>Sar</taxon>
        <taxon>Stramenopiles</taxon>
        <taxon>Ochrophyta</taxon>
        <taxon>Raphidophyceae</taxon>
        <taxon>Chattonellales</taxon>
        <taxon>Chattonellaceae</taxon>
        <taxon>Heterosigma</taxon>
    </lineage>
</organism>
<dbReference type="PANTHER" id="PTHR47200">
    <property type="entry name" value="THYLAKOID LUMENAL 15 KDA PROTEIN 1, CHLOROPLASTIC"/>
    <property type="match status" value="1"/>
</dbReference>
<feature type="chain" id="PRO_5030160732" description="Pentapeptide repeat-containing protein" evidence="2">
    <location>
        <begin position="20"/>
        <end position="221"/>
    </location>
</feature>
<dbReference type="InterPro" id="IPR001646">
    <property type="entry name" value="5peptide_repeat"/>
</dbReference>
<accession>A0A6V1NKR4</accession>
<keyword evidence="2" id="KW-0732">Signal</keyword>
<dbReference type="EMBL" id="HBIU01007567">
    <property type="protein sequence ID" value="CAE0624270.1"/>
    <property type="molecule type" value="Transcribed_RNA"/>
</dbReference>
<dbReference type="SUPFAM" id="SSF141571">
    <property type="entry name" value="Pentapeptide repeat-like"/>
    <property type="match status" value="1"/>
</dbReference>
<gene>
    <name evidence="3" type="ORF">HAKA00212_LOCUS2937</name>
</gene>
<evidence type="ECO:0000256" key="2">
    <source>
        <dbReference type="SAM" id="SignalP"/>
    </source>
</evidence>
<proteinExistence type="predicted"/>
<evidence type="ECO:0000256" key="1">
    <source>
        <dbReference type="SAM" id="MobiDB-lite"/>
    </source>
</evidence>
<dbReference type="AlphaFoldDB" id="A0A6V1NKR4"/>
<protein>
    <recommendedName>
        <fullName evidence="4">Pentapeptide repeat-containing protein</fullName>
    </recommendedName>
</protein>
<evidence type="ECO:0008006" key="4">
    <source>
        <dbReference type="Google" id="ProtNLM"/>
    </source>
</evidence>
<feature type="signal peptide" evidence="2">
    <location>
        <begin position="1"/>
        <end position="19"/>
    </location>
</feature>
<name>A0A6V1NKR4_HETAK</name>